<reference evidence="5" key="2">
    <citation type="journal article" date="2023" name="BMC Genomics">
        <title>Pest status, molecular evolution, and epigenetic factors derived from the genome assembly of Frankliniella fusca, a thysanopteran phytovirus vector.</title>
        <authorList>
            <person name="Catto M.A."/>
            <person name="Labadie P.E."/>
            <person name="Jacobson A.L."/>
            <person name="Kennedy G.G."/>
            <person name="Srinivasan R."/>
            <person name="Hunt B.G."/>
        </authorList>
    </citation>
    <scope>NUCLEOTIDE SEQUENCE</scope>
    <source>
        <strain evidence="5">PL_HMW_Pooled</strain>
    </source>
</reference>
<keyword evidence="3" id="KW-0378">Hydrolase</keyword>
<evidence type="ECO:0000256" key="1">
    <source>
        <dbReference type="ARBA" id="ARBA00005234"/>
    </source>
</evidence>
<dbReference type="Proteomes" id="UP001219518">
    <property type="component" value="Unassembled WGS sequence"/>
</dbReference>
<evidence type="ECO:0000256" key="2">
    <source>
        <dbReference type="ARBA" id="ARBA00022670"/>
    </source>
</evidence>
<reference evidence="5" key="1">
    <citation type="submission" date="2021-07" db="EMBL/GenBank/DDBJ databases">
        <authorList>
            <person name="Catto M.A."/>
            <person name="Jacobson A."/>
            <person name="Kennedy G."/>
            <person name="Labadie P."/>
            <person name="Hunt B.G."/>
            <person name="Srinivasan R."/>
        </authorList>
    </citation>
    <scope>NUCLEOTIDE SEQUENCE</scope>
    <source>
        <strain evidence="5">PL_HMW_Pooled</strain>
        <tissue evidence="5">Head</tissue>
    </source>
</reference>
<protein>
    <submittedName>
        <fullName evidence="5">Ubiquitin-like-specific protease 1</fullName>
    </submittedName>
</protein>
<gene>
    <name evidence="5" type="ORF">KUF71_002353</name>
</gene>
<dbReference type="SUPFAM" id="SSF54001">
    <property type="entry name" value="Cysteine proteinases"/>
    <property type="match status" value="1"/>
</dbReference>
<evidence type="ECO:0000313" key="6">
    <source>
        <dbReference type="Proteomes" id="UP001219518"/>
    </source>
</evidence>
<dbReference type="InterPro" id="IPR038765">
    <property type="entry name" value="Papain-like_cys_pep_sf"/>
</dbReference>
<dbReference type="AlphaFoldDB" id="A0AAE1HMS6"/>
<dbReference type="PROSITE" id="PS50600">
    <property type="entry name" value="ULP_PROTEASE"/>
    <property type="match status" value="1"/>
</dbReference>
<sequence length="334" mass="37995">MITAFFLWSSKGSAKPQNSNEFYILPAVENNNITCEDGNLQSLQKSPKEDRKLSAVTARLDRNMSLLSNFIIKNDENNVKLPHMKPAVRYNSSEKLKTQVQQLSAFKRPPKKKKNNDPAEMDRQKASVVEDLLGFIKKEEEIVDLSAPTDTILFCGPEKISLIHLKSLYLNLPDQEVNLYKKCDPIFKVGWLSSSIINAFFFKLSMNYQDVFLMSSDLAIRACNRISSVTCLQRHLTSQMRVIFLPANINDVHWILTTIALKGGKLIYYDPLQTFVSAKGFMLLSQLESDLEALFPAIMWEINVVLMQKQTDSINCGPNICHFGYHIAKLPIRV</sequence>
<organism evidence="5 6">
    <name type="scientific">Frankliniella fusca</name>
    <dbReference type="NCBI Taxonomy" id="407009"/>
    <lineage>
        <taxon>Eukaryota</taxon>
        <taxon>Metazoa</taxon>
        <taxon>Ecdysozoa</taxon>
        <taxon>Arthropoda</taxon>
        <taxon>Hexapoda</taxon>
        <taxon>Insecta</taxon>
        <taxon>Pterygota</taxon>
        <taxon>Neoptera</taxon>
        <taxon>Paraneoptera</taxon>
        <taxon>Thysanoptera</taxon>
        <taxon>Terebrantia</taxon>
        <taxon>Thripoidea</taxon>
        <taxon>Thripidae</taxon>
        <taxon>Frankliniella</taxon>
    </lineage>
</organism>
<dbReference type="GO" id="GO:0008234">
    <property type="term" value="F:cysteine-type peptidase activity"/>
    <property type="evidence" value="ECO:0007669"/>
    <property type="project" value="InterPro"/>
</dbReference>
<proteinExistence type="inferred from homology"/>
<name>A0AAE1HMS6_9NEOP</name>
<evidence type="ECO:0000313" key="5">
    <source>
        <dbReference type="EMBL" id="KAK3924023.1"/>
    </source>
</evidence>
<feature type="domain" description="Ubiquitin-like protease family profile" evidence="4">
    <location>
        <begin position="170"/>
        <end position="327"/>
    </location>
</feature>
<dbReference type="GO" id="GO:0006508">
    <property type="term" value="P:proteolysis"/>
    <property type="evidence" value="ECO:0007669"/>
    <property type="project" value="UniProtKB-KW"/>
</dbReference>
<keyword evidence="2 5" id="KW-0645">Protease</keyword>
<dbReference type="EMBL" id="JAHWGI010001161">
    <property type="protein sequence ID" value="KAK3924023.1"/>
    <property type="molecule type" value="Genomic_DNA"/>
</dbReference>
<comment type="caution">
    <text evidence="5">The sequence shown here is derived from an EMBL/GenBank/DDBJ whole genome shotgun (WGS) entry which is preliminary data.</text>
</comment>
<dbReference type="Pfam" id="PF02902">
    <property type="entry name" value="Peptidase_C48"/>
    <property type="match status" value="1"/>
</dbReference>
<accession>A0AAE1HMS6</accession>
<comment type="similarity">
    <text evidence="1">Belongs to the peptidase C48 family.</text>
</comment>
<dbReference type="Gene3D" id="3.40.395.10">
    <property type="entry name" value="Adenoviral Proteinase, Chain A"/>
    <property type="match status" value="1"/>
</dbReference>
<keyword evidence="6" id="KW-1185">Reference proteome</keyword>
<evidence type="ECO:0000256" key="3">
    <source>
        <dbReference type="ARBA" id="ARBA00022801"/>
    </source>
</evidence>
<dbReference type="InterPro" id="IPR003653">
    <property type="entry name" value="Peptidase_C48_C"/>
</dbReference>
<evidence type="ECO:0000259" key="4">
    <source>
        <dbReference type="PROSITE" id="PS50600"/>
    </source>
</evidence>